<dbReference type="GO" id="GO:0042597">
    <property type="term" value="C:periplasmic space"/>
    <property type="evidence" value="ECO:0007669"/>
    <property type="project" value="UniProtKB-SubCell"/>
</dbReference>
<evidence type="ECO:0000313" key="10">
    <source>
        <dbReference type="Proteomes" id="UP000031366"/>
    </source>
</evidence>
<evidence type="ECO:0000259" key="8">
    <source>
        <dbReference type="Pfam" id="PF16822"/>
    </source>
</evidence>
<organism evidence="9 10">
    <name type="scientific">Clostridium argentinense CDC 2741</name>
    <dbReference type="NCBI Taxonomy" id="1418104"/>
    <lineage>
        <taxon>Bacteria</taxon>
        <taxon>Bacillati</taxon>
        <taxon>Bacillota</taxon>
        <taxon>Clostridia</taxon>
        <taxon>Eubacteriales</taxon>
        <taxon>Clostridiaceae</taxon>
        <taxon>Clostridium</taxon>
    </lineage>
</organism>
<keyword evidence="4" id="KW-0732">Signal</keyword>
<evidence type="ECO:0000256" key="4">
    <source>
        <dbReference type="ARBA" id="ARBA00022729"/>
    </source>
</evidence>
<dbReference type="InterPro" id="IPR031811">
    <property type="entry name" value="ALGX/ALGJ_SGNH-like"/>
</dbReference>
<keyword evidence="5" id="KW-0574">Periplasm</keyword>
<comment type="subcellular location">
    <subcellularLocation>
        <location evidence="1">Periplasm</location>
    </subcellularLocation>
</comment>
<comment type="pathway">
    <text evidence="2">Glycan biosynthesis; alginate biosynthesis.</text>
</comment>
<gene>
    <name evidence="9" type="ORF">U732_1692</name>
</gene>
<evidence type="ECO:0000256" key="6">
    <source>
        <dbReference type="ARBA" id="ARBA00022841"/>
    </source>
</evidence>
<protein>
    <recommendedName>
        <fullName evidence="8">AlgX/AlgJ SGNH hydrolase-like domain-containing protein</fullName>
    </recommendedName>
</protein>
<keyword evidence="10" id="KW-1185">Reference proteome</keyword>
<reference evidence="9 10" key="1">
    <citation type="journal article" date="2015" name="Infect. Genet. Evol.">
        <title>Genomic sequences of six botulinum neurotoxin-producing strains representing three clostridial species illustrate the mobility and diversity of botulinum neurotoxin genes.</title>
        <authorList>
            <person name="Smith T.J."/>
            <person name="Hill K.K."/>
            <person name="Xie G."/>
            <person name="Foley B.T."/>
            <person name="Williamson C.H."/>
            <person name="Foster J.T."/>
            <person name="Johnson S.L."/>
            <person name="Chertkov O."/>
            <person name="Teshima H."/>
            <person name="Gibbons H.S."/>
            <person name="Johnsky L.A."/>
            <person name="Karavis M.A."/>
            <person name="Smith L.A."/>
        </authorList>
    </citation>
    <scope>NUCLEOTIDE SEQUENCE [LARGE SCALE GENOMIC DNA]</scope>
    <source>
        <strain evidence="9 10">CDC 2741</strain>
    </source>
</reference>
<comment type="caution">
    <text evidence="9">The sequence shown here is derived from an EMBL/GenBank/DDBJ whole genome shotgun (WGS) entry which is preliminary data.</text>
</comment>
<feature type="domain" description="AlgX/AlgJ SGNH hydrolase-like" evidence="8">
    <location>
        <begin position="91"/>
        <end position="314"/>
    </location>
</feature>
<dbReference type="OrthoDB" id="175771at2"/>
<evidence type="ECO:0000256" key="5">
    <source>
        <dbReference type="ARBA" id="ARBA00022764"/>
    </source>
</evidence>
<dbReference type="STRING" id="29341.RSJ17_17055"/>
<dbReference type="EMBL" id="AYSO01000017">
    <property type="protein sequence ID" value="KIE46030.1"/>
    <property type="molecule type" value="Genomic_DNA"/>
</dbReference>
<dbReference type="GO" id="GO:0042121">
    <property type="term" value="P:alginic acid biosynthetic process"/>
    <property type="evidence" value="ECO:0007669"/>
    <property type="project" value="UniProtKB-UniPathway"/>
</dbReference>
<keyword evidence="7" id="KW-1133">Transmembrane helix</keyword>
<keyword evidence="7" id="KW-0812">Transmembrane</keyword>
<keyword evidence="3" id="KW-0808">Transferase</keyword>
<keyword evidence="6" id="KW-0016">Alginate biosynthesis</keyword>
<proteinExistence type="predicted"/>
<dbReference type="Proteomes" id="UP000031366">
    <property type="component" value="Unassembled WGS sequence"/>
</dbReference>
<evidence type="ECO:0000256" key="3">
    <source>
        <dbReference type="ARBA" id="ARBA00022679"/>
    </source>
</evidence>
<dbReference type="AlphaFoldDB" id="A0A0C1UF90"/>
<dbReference type="RefSeq" id="WP_039633509.1">
    <property type="nucleotide sequence ID" value="NZ_AYSO01000017.1"/>
</dbReference>
<feature type="transmembrane region" description="Helical" evidence="7">
    <location>
        <begin position="7"/>
        <end position="25"/>
    </location>
</feature>
<dbReference type="GO" id="GO:0016740">
    <property type="term" value="F:transferase activity"/>
    <property type="evidence" value="ECO:0007669"/>
    <property type="project" value="UniProtKB-KW"/>
</dbReference>
<evidence type="ECO:0000256" key="7">
    <source>
        <dbReference type="SAM" id="Phobius"/>
    </source>
</evidence>
<accession>A0A0C1UF90</accession>
<dbReference type="Pfam" id="PF16822">
    <property type="entry name" value="ALGX"/>
    <property type="match status" value="1"/>
</dbReference>
<dbReference type="UniPathway" id="UPA00286"/>
<keyword evidence="7" id="KW-0472">Membrane</keyword>
<evidence type="ECO:0000256" key="2">
    <source>
        <dbReference type="ARBA" id="ARBA00005182"/>
    </source>
</evidence>
<name>A0A0C1UF90_9CLOT</name>
<evidence type="ECO:0000256" key="1">
    <source>
        <dbReference type="ARBA" id="ARBA00004418"/>
    </source>
</evidence>
<sequence length="465" mass="54796">MKKIHLFRIGIFLFIIVLPIFNINLKSNQVSDIDNRELMDSSEIFSQGNVTENVESYIEDRIGFRTEIVNMYTKGMDLLFDEMIHPNYQYGKDGYIFSKLHENPLDKEFQEVYSDFILNFQKYCIDRDIKFLYSLEPSKATVYSEFLPEGYNYDNKNLDYFLSLLENKDINYLYTGQALVDAKDSKQVFDKKYDAGHWNETGAIIGISSILDRLHDLDSTVDKFDINKFEPVEYTNTTLPASHFSIDEKTTHYNLKERKSEYITDFNDEIKKSEQFRAFSHYKNPDNKDAPKILIFGGSYFQEREKFLKENFSELVMIHNYHNVIDYDYYINIFNPDIVLFESTEYTHTNYYFPVEQMKNSTYNKDFKDYSNLLESKFAYTKDNTFKKSDTNLTNFSIPIEGEKVSYAYADISNRILDCRISDANGVQNIEFSIPTSEIENLNEFNLYLISEDESEFAKVPLKLN</sequence>
<evidence type="ECO:0000313" key="9">
    <source>
        <dbReference type="EMBL" id="KIE46030.1"/>
    </source>
</evidence>